<gene>
    <name evidence="2" type="ordered locus">Tsac_2806</name>
</gene>
<evidence type="ECO:0000313" key="3">
    <source>
        <dbReference type="Proteomes" id="UP000006178"/>
    </source>
</evidence>
<proteinExistence type="predicted"/>
<dbReference type="BioCyc" id="TSAC1094508:GLMA-2852-MONOMER"/>
<feature type="coiled-coil region" evidence="1">
    <location>
        <begin position="66"/>
        <end position="133"/>
    </location>
</feature>
<dbReference type="KEGG" id="tsh:Tsac_2806"/>
<dbReference type="PATRIC" id="fig|1094508.3.peg.2833"/>
<keyword evidence="1" id="KW-0175">Coiled coil</keyword>
<sequence>MILNMTYKKNYKLEHRNSWENVKIDVDGVEIEKNIHCIDVPSIEIIKENIEFEHVLTSEEAYDYIIKKYKDEEDQHNEVKKQYEEEIKKYNEEILPKLIEEAKEKAIEDINRKKEEEEKKKERELQKQYLEKDKIDWINQHGSDYFKRAIANGFDCQRKYVIERAAKEFPDFIVDFDDSAEWNSRSCPSEKALYEMITLKEKGYNANVVWLTRLPNGYDDYDYYDIDPCEAVVIRSYLGSYDLIKTYCE</sequence>
<organism evidence="2 3">
    <name type="scientific">Thermoanaerobacterium saccharolyticum (strain DSM 8691 / JW/SL-YS485)</name>
    <dbReference type="NCBI Taxonomy" id="1094508"/>
    <lineage>
        <taxon>Bacteria</taxon>
        <taxon>Bacillati</taxon>
        <taxon>Bacillota</taxon>
        <taxon>Clostridia</taxon>
        <taxon>Thermoanaerobacterales</taxon>
        <taxon>Thermoanaerobacteraceae</taxon>
        <taxon>Thermoanaerobacterium</taxon>
    </lineage>
</organism>
<evidence type="ECO:0000256" key="1">
    <source>
        <dbReference type="SAM" id="Coils"/>
    </source>
</evidence>
<dbReference type="EMBL" id="CP003185">
    <property type="protein sequence ID" value="AFK94353.1"/>
    <property type="molecule type" value="Genomic_DNA"/>
</dbReference>
<protein>
    <submittedName>
        <fullName evidence="2">Uncharacterized protein</fullName>
    </submittedName>
</protein>
<dbReference type="AlphaFoldDB" id="I3WC02"/>
<dbReference type="Proteomes" id="UP000006178">
    <property type="component" value="Plasmid pMU3262"/>
</dbReference>
<geneLocation type="plasmid" evidence="2 3">
    <name>pMU3262</name>
</geneLocation>
<evidence type="ECO:0000313" key="2">
    <source>
        <dbReference type="EMBL" id="AFK94353.1"/>
    </source>
</evidence>
<name>I3WC02_THESW</name>
<accession>I3WC02</accession>
<keyword evidence="2" id="KW-0614">Plasmid</keyword>
<reference evidence="2 3" key="1">
    <citation type="journal article" date="2014" name="Appl. Environ. Microbiol.">
        <title>Profile of Secreted Hydrolases, Associated Proteins, and SlpA in Thermoanaerobacterium saccharolyticum during the Degradation of Hemicellulose.</title>
        <authorList>
            <person name="Currie D.H."/>
            <person name="Guss A.M."/>
            <person name="Herring C.D."/>
            <person name="Giannone R.J."/>
            <person name="Johnson C.M."/>
            <person name="Lankford P.K."/>
            <person name="Brown S.D."/>
            <person name="Hettich R.L."/>
            <person name="Lynd L.R."/>
        </authorList>
    </citation>
    <scope>NUCLEOTIDE SEQUENCE [LARGE SCALE GENOMIC DNA]</scope>
    <source>
        <strain evidence="3">DSM 8691 / JW/SL-YS485</strain>
    </source>
</reference>
<keyword evidence="3" id="KW-1185">Reference proteome</keyword>